<evidence type="ECO:0000313" key="3">
    <source>
        <dbReference type="EMBL" id="MBB3927226.1"/>
    </source>
</evidence>
<dbReference type="AlphaFoldDB" id="A0A7W6BHQ4"/>
<feature type="transmembrane region" description="Helical" evidence="2">
    <location>
        <begin position="55"/>
        <end position="87"/>
    </location>
</feature>
<proteinExistence type="predicted"/>
<dbReference type="Proteomes" id="UP000571950">
    <property type="component" value="Unassembled WGS sequence"/>
</dbReference>
<keyword evidence="3" id="KW-0804">Transcription</keyword>
<gene>
    <name evidence="3" type="ORF">GGR43_002949</name>
</gene>
<keyword evidence="2" id="KW-1133">Transmembrane helix</keyword>
<name>A0A7W6BHQ4_9SPHN</name>
<evidence type="ECO:0000256" key="2">
    <source>
        <dbReference type="SAM" id="Phobius"/>
    </source>
</evidence>
<protein>
    <submittedName>
        <fullName evidence="3">DNA-directed RNA polymerase subunit RPC12/RpoP</fullName>
    </submittedName>
</protein>
<sequence length="144" mass="15003">MMADQGSGIRQRIRAQGEAAEATTGQRTGQKFQSSPTLSQQAVTLGSGMGTFGKALLVLLIGIPIGSVIAGPVGLTIGVLAFAYLCLKASWQALVGEKDAARSGRCPHCEGPVLIRNVEDASMNCPTCKHRLTLRSGHLVDVTG</sequence>
<keyword evidence="2" id="KW-0472">Membrane</keyword>
<organism evidence="3 4">
    <name type="scientific">Sphingobium jiangsuense</name>
    <dbReference type="NCBI Taxonomy" id="870476"/>
    <lineage>
        <taxon>Bacteria</taxon>
        <taxon>Pseudomonadati</taxon>
        <taxon>Pseudomonadota</taxon>
        <taxon>Alphaproteobacteria</taxon>
        <taxon>Sphingomonadales</taxon>
        <taxon>Sphingomonadaceae</taxon>
        <taxon>Sphingobium</taxon>
    </lineage>
</organism>
<keyword evidence="3" id="KW-0240">DNA-directed RNA polymerase</keyword>
<comment type="caution">
    <text evidence="3">The sequence shown here is derived from an EMBL/GenBank/DDBJ whole genome shotgun (WGS) entry which is preliminary data.</text>
</comment>
<evidence type="ECO:0000256" key="1">
    <source>
        <dbReference type="SAM" id="MobiDB-lite"/>
    </source>
</evidence>
<feature type="compositionally biased region" description="Polar residues" evidence="1">
    <location>
        <begin position="23"/>
        <end position="35"/>
    </location>
</feature>
<feature type="region of interest" description="Disordered" evidence="1">
    <location>
        <begin position="1"/>
        <end position="35"/>
    </location>
</feature>
<dbReference type="GO" id="GO:0000428">
    <property type="term" value="C:DNA-directed RNA polymerase complex"/>
    <property type="evidence" value="ECO:0007669"/>
    <property type="project" value="UniProtKB-KW"/>
</dbReference>
<dbReference type="RefSeq" id="WP_188072727.1">
    <property type="nucleotide sequence ID" value="NZ_BSPS01000013.1"/>
</dbReference>
<reference evidence="3 4" key="1">
    <citation type="submission" date="2020-08" db="EMBL/GenBank/DDBJ databases">
        <title>Genomic Encyclopedia of Type Strains, Phase IV (KMG-IV): sequencing the most valuable type-strain genomes for metagenomic binning, comparative biology and taxonomic classification.</title>
        <authorList>
            <person name="Goeker M."/>
        </authorList>
    </citation>
    <scope>NUCLEOTIDE SEQUENCE [LARGE SCALE GENOMIC DNA]</scope>
    <source>
        <strain evidence="3 4">DSM 26189</strain>
    </source>
</reference>
<accession>A0A7W6BHQ4</accession>
<dbReference type="EMBL" id="JACIDT010000010">
    <property type="protein sequence ID" value="MBB3927226.1"/>
    <property type="molecule type" value="Genomic_DNA"/>
</dbReference>
<keyword evidence="2" id="KW-0812">Transmembrane</keyword>
<evidence type="ECO:0000313" key="4">
    <source>
        <dbReference type="Proteomes" id="UP000571950"/>
    </source>
</evidence>
<keyword evidence="4" id="KW-1185">Reference proteome</keyword>